<evidence type="ECO:0000313" key="4">
    <source>
        <dbReference type="EMBL" id="GAA4004192.1"/>
    </source>
</evidence>
<keyword evidence="5" id="KW-1185">Reference proteome</keyword>
<proteinExistence type="predicted"/>
<sequence>MYKPFSPPWRIAARLPVLAAACALASAAQAHVTLKTPRAPVGADYTAVLQIGHGCQGSPTTQVSVLIPAGVVAVRPRPQEGWQIQATQARYDQAYDAHGSAVTEGVRTITWTGGSLPDGQHAGFAFDAYLAPTLKPGTTLYFPTVQTCTGSVIRWIEVPAANQAGHGAHDEAERPAPALHLLAPRDAQ</sequence>
<accession>A0ABP7RYZ5</accession>
<dbReference type="CDD" id="cd08545">
    <property type="entry name" value="YcnI_like"/>
    <property type="match status" value="1"/>
</dbReference>
<evidence type="ECO:0000256" key="1">
    <source>
        <dbReference type="SAM" id="MobiDB-lite"/>
    </source>
</evidence>
<dbReference type="Pfam" id="PF07987">
    <property type="entry name" value="DUF1775"/>
    <property type="match status" value="1"/>
</dbReference>
<evidence type="ECO:0000259" key="3">
    <source>
        <dbReference type="Pfam" id="PF07987"/>
    </source>
</evidence>
<organism evidence="4 5">
    <name type="scientific">Comamonas faecalis</name>
    <dbReference type="NCBI Taxonomy" id="1387849"/>
    <lineage>
        <taxon>Bacteria</taxon>
        <taxon>Pseudomonadati</taxon>
        <taxon>Pseudomonadota</taxon>
        <taxon>Betaproteobacteria</taxon>
        <taxon>Burkholderiales</taxon>
        <taxon>Comamonadaceae</taxon>
        <taxon>Comamonas</taxon>
    </lineage>
</organism>
<evidence type="ECO:0000313" key="5">
    <source>
        <dbReference type="Proteomes" id="UP001501627"/>
    </source>
</evidence>
<dbReference type="EMBL" id="BAABBP010000037">
    <property type="protein sequence ID" value="GAA4004192.1"/>
    <property type="molecule type" value="Genomic_DNA"/>
</dbReference>
<gene>
    <name evidence="4" type="ORF">GCM10022279_30170</name>
</gene>
<dbReference type="Gene3D" id="2.60.40.2230">
    <property type="entry name" value="Uncharacterised protein YcnI-like PF07987, DUF1775"/>
    <property type="match status" value="1"/>
</dbReference>
<feature type="signal peptide" evidence="2">
    <location>
        <begin position="1"/>
        <end position="30"/>
    </location>
</feature>
<keyword evidence="2" id="KW-0732">Signal</keyword>
<feature type="region of interest" description="Disordered" evidence="1">
    <location>
        <begin position="164"/>
        <end position="188"/>
    </location>
</feature>
<name>A0ABP7RYZ5_9BURK</name>
<reference evidence="5" key="1">
    <citation type="journal article" date="2019" name="Int. J. Syst. Evol. Microbiol.">
        <title>The Global Catalogue of Microorganisms (GCM) 10K type strain sequencing project: providing services to taxonomists for standard genome sequencing and annotation.</title>
        <authorList>
            <consortium name="The Broad Institute Genomics Platform"/>
            <consortium name="The Broad Institute Genome Sequencing Center for Infectious Disease"/>
            <person name="Wu L."/>
            <person name="Ma J."/>
        </authorList>
    </citation>
    <scope>NUCLEOTIDE SEQUENCE [LARGE SCALE GENOMIC DNA]</scope>
    <source>
        <strain evidence="5">JCM 17561</strain>
    </source>
</reference>
<dbReference type="Proteomes" id="UP001501627">
    <property type="component" value="Unassembled WGS sequence"/>
</dbReference>
<comment type="caution">
    <text evidence="4">The sequence shown here is derived from an EMBL/GenBank/DDBJ whole genome shotgun (WGS) entry which is preliminary data.</text>
</comment>
<dbReference type="RefSeq" id="WP_344869910.1">
    <property type="nucleotide sequence ID" value="NZ_BAABBP010000037.1"/>
</dbReference>
<dbReference type="InterPro" id="IPR012533">
    <property type="entry name" value="YcnI-copper_dom"/>
</dbReference>
<evidence type="ECO:0000256" key="2">
    <source>
        <dbReference type="SAM" id="SignalP"/>
    </source>
</evidence>
<protein>
    <submittedName>
        <fullName evidence="4">YcnI family protein</fullName>
    </submittedName>
</protein>
<feature type="chain" id="PRO_5045237141" evidence="2">
    <location>
        <begin position="31"/>
        <end position="188"/>
    </location>
</feature>
<dbReference type="InterPro" id="IPR038507">
    <property type="entry name" value="YcnI-like_sf"/>
</dbReference>
<feature type="domain" description="YncI copper-binding" evidence="3">
    <location>
        <begin position="31"/>
        <end position="181"/>
    </location>
</feature>